<reference evidence="2" key="1">
    <citation type="submission" date="2023-07" db="EMBL/GenBank/DDBJ databases">
        <title>Mucosal microbiota of week-old chicken and adult hens.</title>
        <authorList>
            <person name="Volf J."/>
            <person name="Karasova D."/>
            <person name="Crhanova M."/>
            <person name="Faldynova M."/>
            <person name="Prikrylova H."/>
            <person name="Zeman M."/>
            <person name="Babak V."/>
            <person name="Rajova J."/>
            <person name="Rychlik I."/>
        </authorList>
    </citation>
    <scope>NUCLEOTIDE SEQUENCE</scope>
    <source>
        <strain evidence="2">ET902</strain>
    </source>
</reference>
<accession>A0ABT8YXZ2</accession>
<feature type="transmembrane region" description="Helical" evidence="1">
    <location>
        <begin position="21"/>
        <end position="45"/>
    </location>
</feature>
<protein>
    <submittedName>
        <fullName evidence="2">Uncharacterized protein</fullName>
    </submittedName>
</protein>
<dbReference type="EMBL" id="JAUPBM010000095">
    <property type="protein sequence ID" value="MDO7020724.1"/>
    <property type="molecule type" value="Genomic_DNA"/>
</dbReference>
<comment type="caution">
    <text evidence="2">The sequence shown here is derived from an EMBL/GenBank/DDBJ whole genome shotgun (WGS) entry which is preliminary data.</text>
</comment>
<sequence length="78" mass="8763">MRKPIPYKKPEEKKPVNKKRIIVLVILELIVIILATVTTAIISLLFGVTPYISAAISGIILIVFSVFLAREFLINKKD</sequence>
<keyword evidence="1" id="KW-0472">Membrane</keyword>
<keyword evidence="3" id="KW-1185">Reference proteome</keyword>
<keyword evidence="1" id="KW-0812">Transmembrane</keyword>
<evidence type="ECO:0000256" key="1">
    <source>
        <dbReference type="SAM" id="Phobius"/>
    </source>
</evidence>
<dbReference type="Proteomes" id="UP001175147">
    <property type="component" value="Unassembled WGS sequence"/>
</dbReference>
<evidence type="ECO:0000313" key="2">
    <source>
        <dbReference type="EMBL" id="MDO7020724.1"/>
    </source>
</evidence>
<keyword evidence="1" id="KW-1133">Transmembrane helix</keyword>
<feature type="transmembrane region" description="Helical" evidence="1">
    <location>
        <begin position="51"/>
        <end position="69"/>
    </location>
</feature>
<dbReference type="RefSeq" id="WP_020003848.1">
    <property type="nucleotide sequence ID" value="NZ_JAUPBL010000007.1"/>
</dbReference>
<evidence type="ECO:0000313" key="3">
    <source>
        <dbReference type="Proteomes" id="UP001175147"/>
    </source>
</evidence>
<proteinExistence type="predicted"/>
<name>A0ABT8YXZ2_9SPIR</name>
<gene>
    <name evidence="2" type="ORF">Q5M86_08050</name>
</gene>
<organism evidence="2 3">
    <name type="scientific">Brachyspira innocens</name>
    <dbReference type="NCBI Taxonomy" id="13264"/>
    <lineage>
        <taxon>Bacteria</taxon>
        <taxon>Pseudomonadati</taxon>
        <taxon>Spirochaetota</taxon>
        <taxon>Spirochaetia</taxon>
        <taxon>Brachyspirales</taxon>
        <taxon>Brachyspiraceae</taxon>
        <taxon>Brachyspira</taxon>
    </lineage>
</organism>